<keyword evidence="1" id="KW-0472">Membrane</keyword>
<keyword evidence="1" id="KW-1133">Transmembrane helix</keyword>
<evidence type="ECO:0000256" key="1">
    <source>
        <dbReference type="SAM" id="Phobius"/>
    </source>
</evidence>
<feature type="transmembrane region" description="Helical" evidence="1">
    <location>
        <begin position="94"/>
        <end position="118"/>
    </location>
</feature>
<accession>A0A412L1A0</accession>
<sequence>MTRTGGNMEKYDVQVENKTYSVEIEKTSNMHQNDKTAEDIAKDAFLSEYDHCVQRAEKLDNKVYILLTVCAFLFVLLTSTISEAAHFAFPHNGLAFTLIMLYVLLLICDVAVYSLMLIKLVGLLKSVPFARFNTREILKYDLIAQTPETIARYLGTKYVRCIDYNNELLEKRYKTFNFCVNLLVTDVVISILLAFVCVFISLNGGMRV</sequence>
<gene>
    <name evidence="2" type="ORF">DWX77_06145</name>
</gene>
<protein>
    <submittedName>
        <fullName evidence="2">Uncharacterized protein</fullName>
    </submittedName>
</protein>
<evidence type="ECO:0000313" key="2">
    <source>
        <dbReference type="EMBL" id="RGS74984.1"/>
    </source>
</evidence>
<dbReference type="AlphaFoldDB" id="A0A412L1A0"/>
<feature type="transmembrane region" description="Helical" evidence="1">
    <location>
        <begin position="178"/>
        <end position="202"/>
    </location>
</feature>
<evidence type="ECO:0000313" key="3">
    <source>
        <dbReference type="Proteomes" id="UP000284242"/>
    </source>
</evidence>
<keyword evidence="1" id="KW-0812">Transmembrane</keyword>
<dbReference type="Proteomes" id="UP000284242">
    <property type="component" value="Unassembled WGS sequence"/>
</dbReference>
<organism evidence="2 3">
    <name type="scientific">Blautia obeum</name>
    <dbReference type="NCBI Taxonomy" id="40520"/>
    <lineage>
        <taxon>Bacteria</taxon>
        <taxon>Bacillati</taxon>
        <taxon>Bacillota</taxon>
        <taxon>Clostridia</taxon>
        <taxon>Lachnospirales</taxon>
        <taxon>Lachnospiraceae</taxon>
        <taxon>Blautia</taxon>
    </lineage>
</organism>
<proteinExistence type="predicted"/>
<reference evidence="2 3" key="1">
    <citation type="submission" date="2018-08" db="EMBL/GenBank/DDBJ databases">
        <title>A genome reference for cultivated species of the human gut microbiota.</title>
        <authorList>
            <person name="Zou Y."/>
            <person name="Xue W."/>
            <person name="Luo G."/>
        </authorList>
    </citation>
    <scope>NUCLEOTIDE SEQUENCE [LARGE SCALE GENOMIC DNA]</scope>
    <source>
        <strain evidence="2 3">AF21-24</strain>
    </source>
</reference>
<dbReference type="EMBL" id="QRVV01000012">
    <property type="protein sequence ID" value="RGS74984.1"/>
    <property type="molecule type" value="Genomic_DNA"/>
</dbReference>
<comment type="caution">
    <text evidence="2">The sequence shown here is derived from an EMBL/GenBank/DDBJ whole genome shotgun (WGS) entry which is preliminary data.</text>
</comment>
<name>A0A412L1A0_9FIRM</name>
<feature type="transmembrane region" description="Helical" evidence="1">
    <location>
        <begin position="63"/>
        <end position="82"/>
    </location>
</feature>